<accession>A0A397GMI4</accession>
<reference evidence="1 2" key="1">
    <citation type="submission" date="2018-08" db="EMBL/GenBank/DDBJ databases">
        <title>Genome and evolution of the arbuscular mycorrhizal fungus Diversispora epigaea (formerly Glomus versiforme) and its bacterial endosymbionts.</title>
        <authorList>
            <person name="Sun X."/>
            <person name="Fei Z."/>
            <person name="Harrison M."/>
        </authorList>
    </citation>
    <scope>NUCLEOTIDE SEQUENCE [LARGE SCALE GENOMIC DNA]</scope>
    <source>
        <strain evidence="1 2">IT104</strain>
    </source>
</reference>
<name>A0A397GMI4_9GLOM</name>
<keyword evidence="2" id="KW-1185">Reference proteome</keyword>
<dbReference type="AlphaFoldDB" id="A0A397GMI4"/>
<evidence type="ECO:0000313" key="2">
    <source>
        <dbReference type="Proteomes" id="UP000266861"/>
    </source>
</evidence>
<gene>
    <name evidence="1" type="ORF">Glove_493g45</name>
</gene>
<organism evidence="1 2">
    <name type="scientific">Diversispora epigaea</name>
    <dbReference type="NCBI Taxonomy" id="1348612"/>
    <lineage>
        <taxon>Eukaryota</taxon>
        <taxon>Fungi</taxon>
        <taxon>Fungi incertae sedis</taxon>
        <taxon>Mucoromycota</taxon>
        <taxon>Glomeromycotina</taxon>
        <taxon>Glomeromycetes</taxon>
        <taxon>Diversisporales</taxon>
        <taxon>Diversisporaceae</taxon>
        <taxon>Diversispora</taxon>
    </lineage>
</organism>
<dbReference type="EMBL" id="PQFF01000428">
    <property type="protein sequence ID" value="RHZ50696.1"/>
    <property type="molecule type" value="Genomic_DNA"/>
</dbReference>
<dbReference type="Proteomes" id="UP000266861">
    <property type="component" value="Unassembled WGS sequence"/>
</dbReference>
<sequence length="57" mass="6615">MTRQCNMMDIGDQDDCYVEKREENANIVSETKLSINLIHCGSEIANKQSRKTFDNNY</sequence>
<comment type="caution">
    <text evidence="1">The sequence shown here is derived from an EMBL/GenBank/DDBJ whole genome shotgun (WGS) entry which is preliminary data.</text>
</comment>
<proteinExistence type="predicted"/>
<protein>
    <submittedName>
        <fullName evidence="1">Uncharacterized protein</fullName>
    </submittedName>
</protein>
<evidence type="ECO:0000313" key="1">
    <source>
        <dbReference type="EMBL" id="RHZ50696.1"/>
    </source>
</evidence>